<proteinExistence type="predicted"/>
<keyword evidence="2" id="KW-1185">Reference proteome</keyword>
<evidence type="ECO:0000313" key="1">
    <source>
        <dbReference type="Ensembl" id="ENSSANP00000066620.1"/>
    </source>
</evidence>
<protein>
    <submittedName>
        <fullName evidence="1">Uncharacterized protein</fullName>
    </submittedName>
</protein>
<dbReference type="Ensembl" id="ENSSANT00000070813.1">
    <property type="protein sequence ID" value="ENSSANP00000066620.1"/>
    <property type="gene ID" value="ENSSANG00000033213.1"/>
</dbReference>
<accession>A0A671Q9D8</accession>
<organism evidence="1 2">
    <name type="scientific">Sinocyclocheilus anshuiensis</name>
    <dbReference type="NCBI Taxonomy" id="1608454"/>
    <lineage>
        <taxon>Eukaryota</taxon>
        <taxon>Metazoa</taxon>
        <taxon>Chordata</taxon>
        <taxon>Craniata</taxon>
        <taxon>Vertebrata</taxon>
        <taxon>Euteleostomi</taxon>
        <taxon>Actinopterygii</taxon>
        <taxon>Neopterygii</taxon>
        <taxon>Teleostei</taxon>
        <taxon>Ostariophysi</taxon>
        <taxon>Cypriniformes</taxon>
        <taxon>Cyprinidae</taxon>
        <taxon>Cyprininae</taxon>
        <taxon>Sinocyclocheilus</taxon>
    </lineage>
</organism>
<sequence length="91" mass="9890">SSELICEPICWGNPAIHGTGFEINIELPLKTDDVQYKDITFKSDSGITLMKTLPQKECASGCVDVCAIQTDGSELYELNITTCTTLGSLLF</sequence>
<reference evidence="1" key="2">
    <citation type="submission" date="2025-09" db="UniProtKB">
        <authorList>
            <consortium name="Ensembl"/>
        </authorList>
    </citation>
    <scope>IDENTIFICATION</scope>
</reference>
<name>A0A671Q9D8_9TELE</name>
<evidence type="ECO:0000313" key="2">
    <source>
        <dbReference type="Proteomes" id="UP000472260"/>
    </source>
</evidence>
<dbReference type="Proteomes" id="UP000472260">
    <property type="component" value="Unassembled WGS sequence"/>
</dbReference>
<reference evidence="1" key="1">
    <citation type="submission" date="2025-08" db="UniProtKB">
        <authorList>
            <consortium name="Ensembl"/>
        </authorList>
    </citation>
    <scope>IDENTIFICATION</scope>
</reference>
<dbReference type="AlphaFoldDB" id="A0A671Q9D8"/>